<dbReference type="Proteomes" id="UP000198397">
    <property type="component" value="Unassembled WGS sequence"/>
</dbReference>
<dbReference type="InterPro" id="IPR058444">
    <property type="entry name" value="DUF8131"/>
</dbReference>
<evidence type="ECO:0000259" key="2">
    <source>
        <dbReference type="Pfam" id="PF26452"/>
    </source>
</evidence>
<name>A0A238UX01_HALVU</name>
<feature type="transmembrane region" description="Helical" evidence="1">
    <location>
        <begin position="31"/>
        <end position="49"/>
    </location>
</feature>
<dbReference type="AlphaFoldDB" id="A0A238UX01"/>
<keyword evidence="1" id="KW-0812">Transmembrane</keyword>
<proteinExistence type="predicted"/>
<sequence>MNLPLQIVGLLVLGALAPVIVYAVAMGDLLVAVAALNVLLIWLSLRIATGGSVGLPGRSSDA</sequence>
<feature type="domain" description="DUF8131" evidence="2">
    <location>
        <begin position="1"/>
        <end position="54"/>
    </location>
</feature>
<keyword evidence="1" id="KW-0472">Membrane</keyword>
<evidence type="ECO:0000256" key="1">
    <source>
        <dbReference type="SAM" id="Phobius"/>
    </source>
</evidence>
<evidence type="ECO:0000313" key="4">
    <source>
        <dbReference type="Proteomes" id="UP000198397"/>
    </source>
</evidence>
<dbReference type="RefSeq" id="WP_089383416.1">
    <property type="nucleotide sequence ID" value="NZ_FZNQ01000001.1"/>
</dbReference>
<accession>A0A238UX01</accession>
<protein>
    <recommendedName>
        <fullName evidence="2">DUF8131 domain-containing protein</fullName>
    </recommendedName>
</protein>
<evidence type="ECO:0000313" key="3">
    <source>
        <dbReference type="EMBL" id="SNR26267.1"/>
    </source>
</evidence>
<keyword evidence="4" id="KW-1185">Reference proteome</keyword>
<dbReference type="Pfam" id="PF26452">
    <property type="entry name" value="DUF8131"/>
    <property type="match status" value="1"/>
</dbReference>
<gene>
    <name evidence="3" type="ORF">SAMN06264855_101465</name>
</gene>
<organism evidence="3 4">
    <name type="scientific">Halorubrum vacuolatum</name>
    <name type="common">Natronobacterium vacuolatum</name>
    <dbReference type="NCBI Taxonomy" id="63740"/>
    <lineage>
        <taxon>Archaea</taxon>
        <taxon>Methanobacteriati</taxon>
        <taxon>Methanobacteriota</taxon>
        <taxon>Stenosarchaea group</taxon>
        <taxon>Halobacteria</taxon>
        <taxon>Halobacteriales</taxon>
        <taxon>Haloferacaceae</taxon>
        <taxon>Halorubrum</taxon>
    </lineage>
</organism>
<reference evidence="3 4" key="1">
    <citation type="submission" date="2017-06" db="EMBL/GenBank/DDBJ databases">
        <authorList>
            <person name="Kim H.J."/>
            <person name="Triplett B.A."/>
        </authorList>
    </citation>
    <scope>NUCLEOTIDE SEQUENCE [LARGE SCALE GENOMIC DNA]</scope>
    <source>
        <strain evidence="3 4">DSM 8800</strain>
    </source>
</reference>
<feature type="transmembrane region" description="Helical" evidence="1">
    <location>
        <begin position="7"/>
        <end position="25"/>
    </location>
</feature>
<keyword evidence="1" id="KW-1133">Transmembrane helix</keyword>
<dbReference type="EMBL" id="FZNQ01000001">
    <property type="protein sequence ID" value="SNR26267.1"/>
    <property type="molecule type" value="Genomic_DNA"/>
</dbReference>